<evidence type="ECO:0000313" key="2">
    <source>
        <dbReference type="EMBL" id="PXY18969.1"/>
    </source>
</evidence>
<evidence type="ECO:0000259" key="1">
    <source>
        <dbReference type="Pfam" id="PF00496"/>
    </source>
</evidence>
<name>A0A2V4AGI9_9PSEU</name>
<dbReference type="Proteomes" id="UP000249915">
    <property type="component" value="Unassembled WGS sequence"/>
</dbReference>
<organism evidence="2 3">
    <name type="scientific">Prauserella muralis</name>
    <dbReference type="NCBI Taxonomy" id="588067"/>
    <lineage>
        <taxon>Bacteria</taxon>
        <taxon>Bacillati</taxon>
        <taxon>Actinomycetota</taxon>
        <taxon>Actinomycetes</taxon>
        <taxon>Pseudonocardiales</taxon>
        <taxon>Pseudonocardiaceae</taxon>
        <taxon>Prauserella</taxon>
    </lineage>
</organism>
<dbReference type="GO" id="GO:1904680">
    <property type="term" value="F:peptide transmembrane transporter activity"/>
    <property type="evidence" value="ECO:0007669"/>
    <property type="project" value="TreeGrafter"/>
</dbReference>
<comment type="caution">
    <text evidence="2">The sequence shown here is derived from an EMBL/GenBank/DDBJ whole genome shotgun (WGS) entry which is preliminary data.</text>
</comment>
<dbReference type="PANTHER" id="PTHR30290">
    <property type="entry name" value="PERIPLASMIC BINDING COMPONENT OF ABC TRANSPORTER"/>
    <property type="match status" value="1"/>
</dbReference>
<evidence type="ECO:0000313" key="3">
    <source>
        <dbReference type="Proteomes" id="UP000249915"/>
    </source>
</evidence>
<dbReference type="Gene3D" id="3.40.190.10">
    <property type="entry name" value="Periplasmic binding protein-like II"/>
    <property type="match status" value="1"/>
</dbReference>
<dbReference type="Gene3D" id="3.90.76.10">
    <property type="entry name" value="Dipeptide-binding Protein, Domain 1"/>
    <property type="match status" value="1"/>
</dbReference>
<dbReference type="AlphaFoldDB" id="A0A2V4AGI9"/>
<dbReference type="InterPro" id="IPR000914">
    <property type="entry name" value="SBP_5_dom"/>
</dbReference>
<dbReference type="Pfam" id="PF00496">
    <property type="entry name" value="SBP_bac_5"/>
    <property type="match status" value="1"/>
</dbReference>
<keyword evidence="3" id="KW-1185">Reference proteome</keyword>
<proteinExistence type="predicted"/>
<dbReference type="GO" id="GO:0015833">
    <property type="term" value="P:peptide transport"/>
    <property type="evidence" value="ECO:0007669"/>
    <property type="project" value="TreeGrafter"/>
</dbReference>
<dbReference type="PIRSF" id="PIRSF002741">
    <property type="entry name" value="MppA"/>
    <property type="match status" value="1"/>
</dbReference>
<feature type="domain" description="Solute-binding protein family 5" evidence="1">
    <location>
        <begin position="62"/>
        <end position="420"/>
    </location>
</feature>
<protein>
    <recommendedName>
        <fullName evidence="1">Solute-binding protein family 5 domain-containing protein</fullName>
    </recommendedName>
</protein>
<dbReference type="SUPFAM" id="SSF53850">
    <property type="entry name" value="Periplasmic binding protein-like II"/>
    <property type="match status" value="1"/>
</dbReference>
<sequence>MTLLLTGAACGGSATSPAAGGLKVLVPVQGALLDPTQASIQSLGILLLGLEPLQRLRPDGSLRPNLATEVEQPDPRTFVYTIRSGVRFWDGTPLTADDVVHSFNLHAAKGSKSINASLWASVSNVAKTGEDEVTVELAEPDPQFPYVVAQTGIVSKAFYEKHKGNVGTPAVMNMGTGPYEFASFKPSSETVLRANPEYWGDKPAHDEVTARTVGDDSTRLLAVQSGEFDGIFNVPLNQLRSYAGLEGFEQAEAPDYAVYKFNFDTSKAPWDDIHLRRAVTLAINRADLIKGPLGGKATPAPTLVPADVMTTLAATDEVSRLYQRLESDLQFDMKVAKQEMARSSVPDGVSVTVPVTGSDPNLSAIAQTAAQSLAEIGVELKIQEVDDNTYYDAVYFKHTTDGFTLDNFGATSPDPANLPLYCLLSANGLPDGSGVNIAEYSDPQVDNALQRSQRLGTEDPKRGALLLDALESAAKDIPYVPIAHPNVYAVGNSKLDLSHFSTFWWLTDWTRLGSS</sequence>
<dbReference type="InterPro" id="IPR030678">
    <property type="entry name" value="Peptide/Ni-bd"/>
</dbReference>
<dbReference type="EMBL" id="MASW01000007">
    <property type="protein sequence ID" value="PXY18969.1"/>
    <property type="molecule type" value="Genomic_DNA"/>
</dbReference>
<reference evidence="2 3" key="1">
    <citation type="submission" date="2016-07" db="EMBL/GenBank/DDBJ databases">
        <title>Draft genome sequence of Prauserella muralis DSM 45305, isolated from a mould-covered wall in an indoor environment.</title>
        <authorList>
            <person name="Ruckert C."/>
            <person name="Albersmeier A."/>
            <person name="Jiang C.-L."/>
            <person name="Jiang Y."/>
            <person name="Kalinowski J."/>
            <person name="Schneider O."/>
            <person name="Winkler A."/>
            <person name="Zotchev S.B."/>
        </authorList>
    </citation>
    <scope>NUCLEOTIDE SEQUENCE [LARGE SCALE GENOMIC DNA]</scope>
    <source>
        <strain evidence="2 3">DSM 45305</strain>
    </source>
</reference>
<accession>A0A2V4AGI9</accession>
<gene>
    <name evidence="2" type="ORF">BAY60_29545</name>
</gene>
<dbReference type="CDD" id="cd00995">
    <property type="entry name" value="PBP2_NikA_DppA_OppA_like"/>
    <property type="match status" value="1"/>
</dbReference>
<dbReference type="GO" id="GO:0042597">
    <property type="term" value="C:periplasmic space"/>
    <property type="evidence" value="ECO:0007669"/>
    <property type="project" value="UniProtKB-ARBA"/>
</dbReference>
<dbReference type="Gene3D" id="3.10.105.10">
    <property type="entry name" value="Dipeptide-binding Protein, Domain 3"/>
    <property type="match status" value="1"/>
</dbReference>
<dbReference type="GO" id="GO:0043190">
    <property type="term" value="C:ATP-binding cassette (ABC) transporter complex"/>
    <property type="evidence" value="ECO:0007669"/>
    <property type="project" value="InterPro"/>
</dbReference>
<dbReference type="InterPro" id="IPR039424">
    <property type="entry name" value="SBP_5"/>
</dbReference>